<dbReference type="Gene3D" id="3.40.50.1110">
    <property type="entry name" value="SGNH hydrolase"/>
    <property type="match status" value="1"/>
</dbReference>
<dbReference type="EMBL" id="BOMP01000180">
    <property type="protein sequence ID" value="GIE45940.1"/>
    <property type="molecule type" value="Genomic_DNA"/>
</dbReference>
<evidence type="ECO:0000256" key="2">
    <source>
        <dbReference type="ARBA" id="ARBA00022801"/>
    </source>
</evidence>
<organism evidence="5 6">
    <name type="scientific">Actinoplanes lobatus</name>
    <dbReference type="NCBI Taxonomy" id="113568"/>
    <lineage>
        <taxon>Bacteria</taxon>
        <taxon>Bacillati</taxon>
        <taxon>Actinomycetota</taxon>
        <taxon>Actinomycetes</taxon>
        <taxon>Micromonosporales</taxon>
        <taxon>Micromonosporaceae</taxon>
        <taxon>Actinoplanes</taxon>
    </lineage>
</organism>
<evidence type="ECO:0000313" key="6">
    <source>
        <dbReference type="Proteomes" id="UP000590511"/>
    </source>
</evidence>
<evidence type="ECO:0000313" key="5">
    <source>
        <dbReference type="EMBL" id="MBB4751555.1"/>
    </source>
</evidence>
<evidence type="ECO:0000313" key="4">
    <source>
        <dbReference type="EMBL" id="GIE45940.1"/>
    </source>
</evidence>
<dbReference type="EC" id="3.1.1.11" evidence="5"/>
<dbReference type="PANTHER" id="PTHR43695">
    <property type="entry name" value="PUTATIVE (AFU_ORTHOLOGUE AFUA_2G17250)-RELATED"/>
    <property type="match status" value="1"/>
</dbReference>
<comment type="caution">
    <text evidence="5">The sequence shown here is derived from an EMBL/GenBank/DDBJ whole genome shotgun (WGS) entry which is preliminary data.</text>
</comment>
<evidence type="ECO:0000313" key="7">
    <source>
        <dbReference type="Proteomes" id="UP000631312"/>
    </source>
</evidence>
<dbReference type="InterPro" id="IPR006311">
    <property type="entry name" value="TAT_signal"/>
</dbReference>
<dbReference type="InterPro" id="IPR013830">
    <property type="entry name" value="SGNH_hydro"/>
</dbReference>
<dbReference type="Proteomes" id="UP000590511">
    <property type="component" value="Unassembled WGS sequence"/>
</dbReference>
<evidence type="ECO:0000259" key="3">
    <source>
        <dbReference type="Pfam" id="PF13472"/>
    </source>
</evidence>
<dbReference type="Proteomes" id="UP000631312">
    <property type="component" value="Unassembled WGS sequence"/>
</dbReference>
<feature type="domain" description="SGNH hydrolase-type esterase" evidence="3">
    <location>
        <begin position="39"/>
        <end position="232"/>
    </location>
</feature>
<name>A0A7W7HJA5_9ACTN</name>
<dbReference type="AlphaFoldDB" id="A0A7W7HJA5"/>
<proteinExistence type="inferred from homology"/>
<dbReference type="GO" id="GO:0030599">
    <property type="term" value="F:pectinesterase activity"/>
    <property type="evidence" value="ECO:0007669"/>
    <property type="project" value="UniProtKB-EC"/>
</dbReference>
<dbReference type="SUPFAM" id="SSF52266">
    <property type="entry name" value="SGNH hydrolase"/>
    <property type="match status" value="1"/>
</dbReference>
<dbReference type="RefSeq" id="WP_188123571.1">
    <property type="nucleotide sequence ID" value="NZ_BOMP01000180.1"/>
</dbReference>
<evidence type="ECO:0000256" key="1">
    <source>
        <dbReference type="ARBA" id="ARBA00008668"/>
    </source>
</evidence>
<dbReference type="CDD" id="cd01821">
    <property type="entry name" value="Rhamnogalacturan_acetylesterase_like"/>
    <property type="match status" value="1"/>
</dbReference>
<comment type="similarity">
    <text evidence="1">Belongs to the 'GDSL' lipolytic enzyme family.</text>
</comment>
<reference evidence="5 6" key="1">
    <citation type="submission" date="2020-08" db="EMBL/GenBank/DDBJ databases">
        <title>Sequencing the genomes of 1000 actinobacteria strains.</title>
        <authorList>
            <person name="Klenk H.-P."/>
        </authorList>
    </citation>
    <scope>NUCLEOTIDE SEQUENCE [LARGE SCALE GENOMIC DNA]</scope>
    <source>
        <strain evidence="5 6">DSM 43150</strain>
    </source>
</reference>
<sequence>MTIDRRTLLRATAGGAIAGPLGLAAPAAAGRPRPTVFVAGDSTAATYAVADHPRAGWGQALPVFLRHDIRVVNEALSGASSKSFVDLGRLDRILAAIRPGDVLLVSFGHNDSKTADPARYTEPWTTFHDYLRLYLDGARAARATPILVTPVERRRFTAEGTPYLSHGEYPAAMRDLAATTRTPLIDLTDLSFALWGELGPEATKDYFLWLDAGESPNYPDGVVDNTHFQAHGAIEVARLVVAASRHIPGRDQRALCRTGIPDDALVWPPTRPAES</sequence>
<dbReference type="InterPro" id="IPR037459">
    <property type="entry name" value="RhgT-like"/>
</dbReference>
<dbReference type="InterPro" id="IPR036514">
    <property type="entry name" value="SGNH_hydro_sf"/>
</dbReference>
<dbReference type="PANTHER" id="PTHR43695:SF1">
    <property type="entry name" value="RHAMNOGALACTURONAN ACETYLESTERASE"/>
    <property type="match status" value="1"/>
</dbReference>
<keyword evidence="7" id="KW-1185">Reference proteome</keyword>
<gene>
    <name evidence="4" type="ORF">Alo02nite_88380</name>
    <name evidence="5" type="ORF">BJ964_005716</name>
</gene>
<reference evidence="4 7" key="2">
    <citation type="submission" date="2021-01" db="EMBL/GenBank/DDBJ databases">
        <title>Whole genome shotgun sequence of Actinoplanes lobatus NBRC 12513.</title>
        <authorList>
            <person name="Komaki H."/>
            <person name="Tamura T."/>
        </authorList>
    </citation>
    <scope>NUCLEOTIDE SEQUENCE [LARGE SCALE GENOMIC DNA]</scope>
    <source>
        <strain evidence="4 7">NBRC 12513</strain>
    </source>
</reference>
<dbReference type="PROSITE" id="PS51318">
    <property type="entry name" value="TAT"/>
    <property type="match status" value="1"/>
</dbReference>
<dbReference type="Pfam" id="PF13472">
    <property type="entry name" value="Lipase_GDSL_2"/>
    <property type="match status" value="1"/>
</dbReference>
<dbReference type="EMBL" id="JACHNC010000001">
    <property type="protein sequence ID" value="MBB4751555.1"/>
    <property type="molecule type" value="Genomic_DNA"/>
</dbReference>
<accession>A0A7W7HJA5</accession>
<protein>
    <submittedName>
        <fullName evidence="5">Pectinesterase</fullName>
        <ecNumber evidence="5">3.1.1.11</ecNumber>
    </submittedName>
</protein>
<keyword evidence="2 5" id="KW-0378">Hydrolase</keyword>